<sequence>MGMAADAAAPAGGKGRGGPVLQLEDEPGMWDEFVEQCSTYWMGVRFAFTAHAIFMVALTCILTMVCSKAVLDFSFDTSMGIVAVGTVFPLVFSVQSGFARRERALGALAGLKASSITVYLMFKTWEKEGTGKWADEAERLIARLLDDIEWYLRTARRTENTGNAVYDSFAHIAAKMAEFAPAAGFGRPGDGGMSRMSQYLRTMMQNFEGVRAIRDSETPVGLRLFCFALIHAAPILLAPYWNHFCQGKKDVSEDIMGTTIELTGSYGCQAGYFMAVAYTLIVVALFRVQVELEDPFDGNGADDIKWEIWRAQLDQLGNYGVGGPEKRAENSRRAAALRGQ</sequence>
<name>A0A7S0VJ45_9CRYP</name>
<keyword evidence="1" id="KW-0812">Transmembrane</keyword>
<reference evidence="2" key="1">
    <citation type="submission" date="2021-01" db="EMBL/GenBank/DDBJ databases">
        <authorList>
            <person name="Corre E."/>
            <person name="Pelletier E."/>
            <person name="Niang G."/>
            <person name="Scheremetjew M."/>
            <person name="Finn R."/>
            <person name="Kale V."/>
            <person name="Holt S."/>
            <person name="Cochrane G."/>
            <person name="Meng A."/>
            <person name="Brown T."/>
            <person name="Cohen L."/>
        </authorList>
    </citation>
    <scope>NUCLEOTIDE SEQUENCE</scope>
    <source>
        <strain evidence="2">CCMP443</strain>
    </source>
</reference>
<accession>A0A7S0VJ45</accession>
<evidence type="ECO:0000313" key="2">
    <source>
        <dbReference type="EMBL" id="CAD8788234.1"/>
    </source>
</evidence>
<dbReference type="AlphaFoldDB" id="A0A7S0VJ45"/>
<protein>
    <submittedName>
        <fullName evidence="2">Uncharacterized protein</fullName>
    </submittedName>
</protein>
<keyword evidence="1" id="KW-1133">Transmembrane helix</keyword>
<feature type="transmembrane region" description="Helical" evidence="1">
    <location>
        <begin position="48"/>
        <end position="67"/>
    </location>
</feature>
<evidence type="ECO:0000256" key="1">
    <source>
        <dbReference type="SAM" id="Phobius"/>
    </source>
</evidence>
<proteinExistence type="predicted"/>
<feature type="transmembrane region" description="Helical" evidence="1">
    <location>
        <begin position="220"/>
        <end position="241"/>
    </location>
</feature>
<organism evidence="2">
    <name type="scientific">Hemiselmis tepida</name>
    <dbReference type="NCBI Taxonomy" id="464990"/>
    <lineage>
        <taxon>Eukaryota</taxon>
        <taxon>Cryptophyceae</taxon>
        <taxon>Cryptomonadales</taxon>
        <taxon>Hemiselmidaceae</taxon>
        <taxon>Hemiselmis</taxon>
    </lineage>
</organism>
<dbReference type="EMBL" id="HBFN01008994">
    <property type="protein sequence ID" value="CAD8788234.1"/>
    <property type="molecule type" value="Transcribed_RNA"/>
</dbReference>
<feature type="transmembrane region" description="Helical" evidence="1">
    <location>
        <begin position="79"/>
        <end position="98"/>
    </location>
</feature>
<dbReference type="PANTHER" id="PTHR36970:SF1">
    <property type="entry name" value="BESTROPHIN HOMOLOG"/>
    <property type="match status" value="1"/>
</dbReference>
<gene>
    <name evidence="2" type="ORF">HTEP1355_LOCUS5217</name>
</gene>
<feature type="transmembrane region" description="Helical" evidence="1">
    <location>
        <begin position="270"/>
        <end position="288"/>
    </location>
</feature>
<keyword evidence="1" id="KW-0472">Membrane</keyword>
<dbReference type="PANTHER" id="PTHR36970">
    <property type="entry name" value="UNNAMED PRODUCT"/>
    <property type="match status" value="1"/>
</dbReference>